<comment type="function">
    <text evidence="18">Plays an essential role in type IV pili and type II pseudopili formation by proteolytically removing the leader sequence from substrate proteins and subsequently monomethylating the alpha-amino group of the newly exposed N-terminal phenylalanine.</text>
</comment>
<dbReference type="Pfam" id="PF01478">
    <property type="entry name" value="Peptidase_A24"/>
    <property type="match status" value="1"/>
</dbReference>
<evidence type="ECO:0000256" key="1">
    <source>
        <dbReference type="ARBA" id="ARBA00004429"/>
    </source>
</evidence>
<evidence type="ECO:0000256" key="18">
    <source>
        <dbReference type="RuleBase" id="RU003794"/>
    </source>
</evidence>
<keyword evidence="13 18" id="KW-0511">Multifunctional enzyme</keyword>
<evidence type="ECO:0000256" key="6">
    <source>
        <dbReference type="ARBA" id="ARBA00022670"/>
    </source>
</evidence>
<keyword evidence="3" id="KW-1003">Cell membrane</keyword>
<organism evidence="26">
    <name type="scientific">Ralstonia solanacearum</name>
    <name type="common">Pseudomonas solanacearum</name>
    <dbReference type="NCBI Taxonomy" id="305"/>
    <lineage>
        <taxon>Bacteria</taxon>
        <taxon>Pseudomonadati</taxon>
        <taxon>Pseudomonadota</taxon>
        <taxon>Betaproteobacteria</taxon>
        <taxon>Burkholderiales</taxon>
        <taxon>Burkholderiaceae</taxon>
        <taxon>Ralstonia</taxon>
        <taxon>Ralstonia solanacearum species complex</taxon>
    </lineage>
</organism>
<dbReference type="EMBL" id="LN899827">
    <property type="protein sequence ID" value="CUV43354.1"/>
    <property type="molecule type" value="Genomic_DNA"/>
</dbReference>
<keyword evidence="9 18" id="KW-0812">Transmembrane</keyword>
<keyword evidence="7 18" id="KW-0808">Transferase</keyword>
<evidence type="ECO:0000259" key="20">
    <source>
        <dbReference type="Pfam" id="PF01478"/>
    </source>
</evidence>
<keyword evidence="4" id="KW-0997">Cell inner membrane</keyword>
<dbReference type="EMBL" id="LN899821">
    <property type="protein sequence ID" value="CUV18687.1"/>
    <property type="molecule type" value="Genomic_DNA"/>
</dbReference>
<evidence type="ECO:0000256" key="7">
    <source>
        <dbReference type="ARBA" id="ARBA00022679"/>
    </source>
</evidence>
<evidence type="ECO:0000313" key="29">
    <source>
        <dbReference type="EMBL" id="CUV59396.1"/>
    </source>
</evidence>
<dbReference type="EC" id="2.1.1.-" evidence="18"/>
<feature type="domain" description="Prepilin peptidase A24 N-terminal" evidence="21">
    <location>
        <begin position="25"/>
        <end position="130"/>
    </location>
</feature>
<dbReference type="EMBL" id="LN899825">
    <property type="protein sequence ID" value="CUV33566.1"/>
    <property type="molecule type" value="Genomic_DNA"/>
</dbReference>
<keyword evidence="11 19" id="KW-1133">Transmembrane helix</keyword>
<dbReference type="InterPro" id="IPR010627">
    <property type="entry name" value="Prepilin_pept_A24_N"/>
</dbReference>
<evidence type="ECO:0000256" key="11">
    <source>
        <dbReference type="ARBA" id="ARBA00022989"/>
    </source>
</evidence>
<evidence type="ECO:0000313" key="23">
    <source>
        <dbReference type="EMBL" id="CUV21717.1"/>
    </source>
</evidence>
<dbReference type="InterPro" id="IPR014032">
    <property type="entry name" value="Peptidase_A24A_bac"/>
</dbReference>
<evidence type="ECO:0000256" key="3">
    <source>
        <dbReference type="ARBA" id="ARBA00022475"/>
    </source>
</evidence>
<feature type="transmembrane region" description="Helical" evidence="19">
    <location>
        <begin position="16"/>
        <end position="38"/>
    </location>
</feature>
<dbReference type="InterPro" id="IPR000045">
    <property type="entry name" value="Prepilin_IV_endopep_pep"/>
</dbReference>
<feature type="transmembrane region" description="Helical" evidence="19">
    <location>
        <begin position="166"/>
        <end position="181"/>
    </location>
</feature>
<feature type="domain" description="Prepilin type IV endopeptidase peptidase" evidence="20">
    <location>
        <begin position="141"/>
        <end position="249"/>
    </location>
</feature>
<dbReference type="GO" id="GO:0005886">
    <property type="term" value="C:plasma membrane"/>
    <property type="evidence" value="ECO:0007669"/>
    <property type="project" value="UniProtKB-SubCell"/>
</dbReference>
<accession>A0A0S4VUI2</accession>
<dbReference type="EMBL" id="LN899823">
    <property type="protein sequence ID" value="CUV21717.1"/>
    <property type="molecule type" value="Genomic_DNA"/>
</dbReference>
<evidence type="ECO:0000256" key="14">
    <source>
        <dbReference type="ARBA" id="ARBA00050401"/>
    </source>
</evidence>
<evidence type="ECO:0000256" key="15">
    <source>
        <dbReference type="ARBA" id="ARBA00067082"/>
    </source>
</evidence>
<keyword evidence="8" id="KW-0949">S-adenosyl-L-methionine</keyword>
<comment type="similarity">
    <text evidence="2 17">Belongs to the peptidase A24 family.</text>
</comment>
<dbReference type="PRINTS" id="PR00864">
    <property type="entry name" value="PREPILNPTASE"/>
</dbReference>
<evidence type="ECO:0000256" key="4">
    <source>
        <dbReference type="ARBA" id="ARBA00022519"/>
    </source>
</evidence>
<dbReference type="GO" id="GO:0008168">
    <property type="term" value="F:methyltransferase activity"/>
    <property type="evidence" value="ECO:0007669"/>
    <property type="project" value="UniProtKB-KW"/>
</dbReference>
<evidence type="ECO:0000313" key="24">
    <source>
        <dbReference type="EMBL" id="CUV27858.1"/>
    </source>
</evidence>
<evidence type="ECO:0000256" key="10">
    <source>
        <dbReference type="ARBA" id="ARBA00022801"/>
    </source>
</evidence>
<keyword evidence="5 18" id="KW-0489">Methyltransferase</keyword>
<dbReference type="PATRIC" id="fig|305.118.peg.2463"/>
<dbReference type="PANTHER" id="PTHR30487:SF0">
    <property type="entry name" value="PREPILIN LEADER PEPTIDASE_N-METHYLTRANSFERASE-RELATED"/>
    <property type="match status" value="1"/>
</dbReference>
<comment type="catalytic activity">
    <reaction evidence="14 18">
        <text>Typically cleaves a -Gly-|-Phe- bond to release an N-terminal, basic peptide of 5-8 residues from type IV prepilin, and then N-methylates the new N-terminal amino group, the methyl donor being S-adenosyl-L-methionine.</text>
        <dbReference type="EC" id="3.4.23.43"/>
    </reaction>
</comment>
<evidence type="ECO:0000256" key="13">
    <source>
        <dbReference type="ARBA" id="ARBA00023268"/>
    </source>
</evidence>
<comment type="subcellular location">
    <subcellularLocation>
        <location evidence="1">Cell inner membrane</location>
        <topology evidence="1">Multi-pass membrane protein</topology>
    </subcellularLocation>
    <subcellularLocation>
        <location evidence="18">Cell membrane</location>
        <topology evidence="18">Multi-pass membrane protein</topology>
    </subcellularLocation>
</comment>
<dbReference type="EMBL" id="LN899826">
    <property type="protein sequence ID" value="CUV38214.1"/>
    <property type="molecule type" value="Genomic_DNA"/>
</dbReference>
<dbReference type="AlphaFoldDB" id="A0A0S4VUI2"/>
<dbReference type="GO" id="GO:0032259">
    <property type="term" value="P:methylation"/>
    <property type="evidence" value="ECO:0007669"/>
    <property type="project" value="UniProtKB-KW"/>
</dbReference>
<dbReference type="PANTHER" id="PTHR30487">
    <property type="entry name" value="TYPE 4 PREPILIN-LIKE PROTEINS LEADER PEPTIDE-PROCESSING ENZYME"/>
    <property type="match status" value="1"/>
</dbReference>
<name>A0A0S4VUI2_RALSL</name>
<dbReference type="GO" id="GO:0004190">
    <property type="term" value="F:aspartic-type endopeptidase activity"/>
    <property type="evidence" value="ECO:0007669"/>
    <property type="project" value="UniProtKB-EC"/>
</dbReference>
<sequence>MMPGMFVIPTLAQLPAWFVIGAGTLLGLLVGSFLNVVIHRLPRMIEREEANYIAELRNEPLPHPEPYNLVVPRSACPSCGHQIKAVENIPVLSWLALRGRCSACKTPISWRYPAVELVTGVLTGACLWHFGPTWVAVASAALLWFLIAGSMIDADTQLLPDAITQPLLWLGLLVNLFSMFARLPDAVIGATAGYLFLWAIYWAYKLLRGREGMGYGDFKLMGALGAWFGWQALPLLVLLSSVVGLVFGVVRIARGATSESPFSFGPFIAGAGVIALLAGPQLVALTGLAPLLAR</sequence>
<evidence type="ECO:0000313" key="26">
    <source>
        <dbReference type="EMBL" id="CUV38214.1"/>
    </source>
</evidence>
<evidence type="ECO:0000256" key="2">
    <source>
        <dbReference type="ARBA" id="ARBA00005801"/>
    </source>
</evidence>
<evidence type="ECO:0000256" key="9">
    <source>
        <dbReference type="ARBA" id="ARBA00022692"/>
    </source>
</evidence>
<protein>
    <recommendedName>
        <fullName evidence="16 18">Prepilin leader peptidase/N-methyltransferase</fullName>
        <ecNumber evidence="18">2.1.1.-</ecNumber>
        <ecNumber evidence="15 18">3.4.23.43</ecNumber>
    </recommendedName>
</protein>
<feature type="transmembrane region" description="Helical" evidence="19">
    <location>
        <begin position="136"/>
        <end position="154"/>
    </location>
</feature>
<evidence type="ECO:0000313" key="27">
    <source>
        <dbReference type="EMBL" id="CUV43354.1"/>
    </source>
</evidence>
<dbReference type="EMBL" id="LN899824">
    <property type="protein sequence ID" value="CUV27858.1"/>
    <property type="molecule type" value="Genomic_DNA"/>
</dbReference>
<evidence type="ECO:0000313" key="28">
    <source>
        <dbReference type="EMBL" id="CUV58116.1"/>
    </source>
</evidence>
<evidence type="ECO:0000313" key="25">
    <source>
        <dbReference type="EMBL" id="CUV33566.1"/>
    </source>
</evidence>
<feature type="transmembrane region" description="Helical" evidence="19">
    <location>
        <begin position="224"/>
        <end position="247"/>
    </location>
</feature>
<feature type="transmembrane region" description="Helical" evidence="19">
    <location>
        <begin position="267"/>
        <end position="293"/>
    </location>
</feature>
<evidence type="ECO:0000256" key="19">
    <source>
        <dbReference type="SAM" id="Phobius"/>
    </source>
</evidence>
<dbReference type="Pfam" id="PF06750">
    <property type="entry name" value="A24_N_bact"/>
    <property type="match status" value="1"/>
</dbReference>
<evidence type="ECO:0000256" key="5">
    <source>
        <dbReference type="ARBA" id="ARBA00022603"/>
    </source>
</evidence>
<keyword evidence="12 19" id="KW-0472">Membrane</keyword>
<dbReference type="EMBL" id="LN899820">
    <property type="protein sequence ID" value="CUV58116.1"/>
    <property type="molecule type" value="Genomic_DNA"/>
</dbReference>
<dbReference type="Gene3D" id="1.20.120.1220">
    <property type="match status" value="1"/>
</dbReference>
<dbReference type="EMBL" id="LN899822">
    <property type="protein sequence ID" value="CUV59396.1"/>
    <property type="molecule type" value="Genomic_DNA"/>
</dbReference>
<feature type="transmembrane region" description="Helical" evidence="19">
    <location>
        <begin position="187"/>
        <end position="204"/>
    </location>
</feature>
<dbReference type="GO" id="GO:0006465">
    <property type="term" value="P:signal peptide processing"/>
    <property type="evidence" value="ECO:0007669"/>
    <property type="project" value="TreeGrafter"/>
</dbReference>
<keyword evidence="10 18" id="KW-0378">Hydrolase</keyword>
<dbReference type="EC" id="3.4.23.43" evidence="15 18"/>
<evidence type="ECO:0000256" key="16">
    <source>
        <dbReference type="ARBA" id="ARBA00071870"/>
    </source>
</evidence>
<evidence type="ECO:0000256" key="17">
    <source>
        <dbReference type="RuleBase" id="RU003793"/>
    </source>
</evidence>
<evidence type="ECO:0000256" key="8">
    <source>
        <dbReference type="ARBA" id="ARBA00022691"/>
    </source>
</evidence>
<dbReference type="FunFam" id="1.20.120.1220:FF:000001">
    <property type="entry name" value="Type 4 prepilin-like proteins leader peptide-processing enzyme"/>
    <property type="match status" value="1"/>
</dbReference>
<evidence type="ECO:0000256" key="12">
    <source>
        <dbReference type="ARBA" id="ARBA00023136"/>
    </source>
</evidence>
<gene>
    <name evidence="26" type="primary">pilD</name>
    <name evidence="22" type="ORF">PSS4_v1_720029</name>
    <name evidence="29" type="ORF">RD1301_v1_420015</name>
    <name evidence="23" type="ORF">RUN1744_v1_90031</name>
    <name evidence="24" type="ORF">RUN1985_v1_110044</name>
    <name evidence="28" type="ORF">RUN215_v1_1730046</name>
    <name evidence="25" type="ORF">TD1301_v1_480003</name>
    <name evidence="26" type="ORF">TF3108_v1_90030</name>
    <name evidence="27" type="ORF">TO10_v1_40121</name>
</gene>
<dbReference type="InterPro" id="IPR050882">
    <property type="entry name" value="Prepilin_peptidase/N-MTase"/>
</dbReference>
<proteinExistence type="inferred from homology"/>
<evidence type="ECO:0000259" key="21">
    <source>
        <dbReference type="Pfam" id="PF06750"/>
    </source>
</evidence>
<reference evidence="26" key="1">
    <citation type="submission" date="2015-10" db="EMBL/GenBank/DDBJ databases">
        <authorList>
            <person name="Gilbert D.G."/>
        </authorList>
    </citation>
    <scope>NUCLEOTIDE SEQUENCE</scope>
    <source>
        <strain evidence="26">Phyl III-seqv23</strain>
    </source>
</reference>
<evidence type="ECO:0000313" key="22">
    <source>
        <dbReference type="EMBL" id="CUV18687.1"/>
    </source>
</evidence>
<keyword evidence="6 18" id="KW-0645">Protease</keyword>